<evidence type="ECO:0000256" key="2">
    <source>
        <dbReference type="ARBA" id="ARBA00022525"/>
    </source>
</evidence>
<dbReference type="RefSeq" id="WP_013483485.1">
    <property type="nucleotide sequence ID" value="NC_014824.1"/>
</dbReference>
<feature type="domain" description="SpaA-like prealbumin fold" evidence="6">
    <location>
        <begin position="786"/>
        <end position="879"/>
    </location>
</feature>
<dbReference type="OrthoDB" id="9804660at2"/>
<dbReference type="Proteomes" id="UP000006919">
    <property type="component" value="Plasmid pRUMAL01"/>
</dbReference>
<protein>
    <submittedName>
        <fullName evidence="7">Cna B domain protein</fullName>
    </submittedName>
</protein>
<keyword evidence="7" id="KW-0614">Plasmid</keyword>
<feature type="chain" id="PRO_5003213154" evidence="5">
    <location>
        <begin position="34"/>
        <end position="1119"/>
    </location>
</feature>
<evidence type="ECO:0000256" key="3">
    <source>
        <dbReference type="ARBA" id="ARBA00022729"/>
    </source>
</evidence>
<evidence type="ECO:0000313" key="7">
    <source>
        <dbReference type="EMBL" id="ADU23935.1"/>
    </source>
</evidence>
<dbReference type="AlphaFoldDB" id="E6UJT9"/>
<proteinExistence type="inferred from homology"/>
<dbReference type="InterPro" id="IPR013783">
    <property type="entry name" value="Ig-like_fold"/>
</dbReference>
<dbReference type="SUPFAM" id="SSF117074">
    <property type="entry name" value="Hypothetical protein PA1324"/>
    <property type="match status" value="1"/>
</dbReference>
<name>E6UJT9_RUMA7</name>
<feature type="domain" description="SpaA-like prealbumin fold" evidence="6">
    <location>
        <begin position="549"/>
        <end position="642"/>
    </location>
</feature>
<dbReference type="EMBL" id="CP002404">
    <property type="protein sequence ID" value="ADU23935.1"/>
    <property type="molecule type" value="Genomic_DNA"/>
</dbReference>
<feature type="domain" description="SpaA-like prealbumin fold" evidence="6">
    <location>
        <begin position="659"/>
        <end position="772"/>
    </location>
</feature>
<feature type="domain" description="SpaA-like prealbumin fold" evidence="6">
    <location>
        <begin position="991"/>
        <end position="1079"/>
    </location>
</feature>
<sequence length="1119" mass="123355">MQKNRKKLIARMSAATMATLMAFNSMVPIISSAAEGTVWFKNGNVTLEQADGIYYNYTSKLPFTAYDSPSEHATYGGAVKFRNSNGTTTEAIGLTEGGGMHQMVMYEMKGNGANSNLGICLRPTAHSFAAGFFDSDGKIVEYTSTNGYTGYWDKVKGTQTGRAIATAMYYGYGGRVQGKSKSVADCYIATQFIVWELVCGYRDPKTMELVTKDANGNNISTSSSLLDYYKPTAGGAVISKNNSCSGIVDEYNKIVKSMKNWADTLYNRPASLYSTSDKVVLAYDFADNKYTGSVDIKGAKGNWANATGTALKSQWGADNISTNGTVYTISSEKRPTATKTVISPIRTDEYDAADTWTIYNHSFDPRKARNSSDEDCQDLAFNAMRIDPAEGEINYQVASYGDIELTKLWEINGNVIDDEKAAEYMTSISFNLSTVGEDGKTYYVKASWDSLSSSDYTFTGTTTNASEATNFRFNSGAEADTVMKIKNIPADEDGMDYVVTETVRENSKAYNDGYAAEDPKNVHVSGYSLTDKPDVATVTFANNKESIYGQVSLLKLDSENGERLSGATFELWNDTNENGQLDEADVKVGTLNDNNNGEYVSDKIEGGKYLVKETKAPYGYVVYRAPIAFEITEDGQNLTIGNTIDENGNVVFKERPAKGNIELNKVDSDTNEPISGAEFTVWKDENKNGTLDDGDTEVGTLYETTEEVIEEDTPDGEAGEVVTRGTGNYHIEDLRLGQYIVKETAAPENYIIDPNEYVAVVEADGQTVYINNRENKEGFFEVEKKGKITLTKYDSRYPDHVLSGAVFDVWKDTNSNGFVDEVDEYLGNLVETADGIYEMSNLRLGDYIVHEAAAPEGFNVDDGYYPAAIRDDGDIAVVTNRDADGDFASGFYNDIKRGDIEITKTDIVSSEALPNTGFRIYDKDKNVIFEDYTDENGKITFKELEYGEYYYQEYDAPEGYIIDESLYRFEIREDGVVVRADMTNRPKPALVTITKTDISESTTLPNTGIRICRADGTVVSEQRTGSDGSVTFEINIEELGYGKYYFEEFDAPEGYLINDEKHWFEITAGGQVIHDKLRDEKVPKTSVDVNTALPLTAGAGAVAGLIVLTYVAIGKKKDI</sequence>
<feature type="transmembrane region" description="Helical" evidence="4">
    <location>
        <begin position="1092"/>
        <end position="1113"/>
    </location>
</feature>
<keyword evidence="3 5" id="KW-0732">Signal</keyword>
<accession>E6UJT9</accession>
<dbReference type="SUPFAM" id="SSF49478">
    <property type="entry name" value="Cna protein B-type domain"/>
    <property type="match status" value="2"/>
</dbReference>
<dbReference type="Gene3D" id="2.60.40.10">
    <property type="entry name" value="Immunoglobulins"/>
    <property type="match status" value="5"/>
</dbReference>
<organism evidence="7 8">
    <name type="scientific">Ruminococcus albus (strain ATCC 27210 / DSM 20455 / JCM 14654 / NCDO 2250 / 7)</name>
    <dbReference type="NCBI Taxonomy" id="697329"/>
    <lineage>
        <taxon>Bacteria</taxon>
        <taxon>Bacillati</taxon>
        <taxon>Bacillota</taxon>
        <taxon>Clostridia</taxon>
        <taxon>Eubacteriales</taxon>
        <taxon>Oscillospiraceae</taxon>
        <taxon>Ruminococcus</taxon>
    </lineage>
</organism>
<geneLocation type="plasmid" evidence="7 8">
    <name>pRUMAL01</name>
</geneLocation>
<dbReference type="Pfam" id="PF17802">
    <property type="entry name" value="SpaA"/>
    <property type="match status" value="5"/>
</dbReference>
<evidence type="ECO:0000259" key="6">
    <source>
        <dbReference type="Pfam" id="PF17802"/>
    </source>
</evidence>
<dbReference type="HOGENOM" id="CLU_280585_0_0_9"/>
<feature type="domain" description="SpaA-like prealbumin fold" evidence="6">
    <location>
        <begin position="898"/>
        <end position="985"/>
    </location>
</feature>
<keyword evidence="4" id="KW-0812">Transmembrane</keyword>
<keyword evidence="4" id="KW-0472">Membrane</keyword>
<dbReference type="KEGG" id="ral:Rumal_3488"/>
<reference evidence="8" key="1">
    <citation type="journal article" date="2011" name="J. Bacteriol.">
        <title>Complete genome of the cellulolytic ruminal bacterium Ruminococcus albus 7.</title>
        <authorList>
            <person name="Suen G."/>
            <person name="Stevenson D.M."/>
            <person name="Bruce D.C."/>
            <person name="Chertkov O."/>
            <person name="Copeland A."/>
            <person name="Cheng J.F."/>
            <person name="Detter C."/>
            <person name="Detter J.C."/>
            <person name="Goodwin L.A."/>
            <person name="Han C.S."/>
            <person name="Hauser L.J."/>
            <person name="Ivanova N.N."/>
            <person name="Kyrpides N.C."/>
            <person name="Land M.L."/>
            <person name="Lapidus A."/>
            <person name="Lucas S."/>
            <person name="Ovchinnikova G."/>
            <person name="Pitluck S."/>
            <person name="Tapia R."/>
            <person name="Woyke T."/>
            <person name="Boyum J."/>
            <person name="Mead D."/>
            <person name="Weimer P.J."/>
        </authorList>
    </citation>
    <scope>NUCLEOTIDE SEQUENCE [LARGE SCALE GENOMIC DNA]</scope>
    <source>
        <strain evidence="8">ATCC 27210 / DSM 20455 / JCM 14654 / NCDO 2250 / 7</strain>
        <plasmid evidence="8">pRUMAL01</plasmid>
    </source>
</reference>
<evidence type="ECO:0000256" key="5">
    <source>
        <dbReference type="SAM" id="SignalP"/>
    </source>
</evidence>
<gene>
    <name evidence="7" type="ordered locus">Rumal_3488</name>
</gene>
<dbReference type="PANTHER" id="PTHR36108">
    <property type="entry name" value="COLOSSIN-B-RELATED"/>
    <property type="match status" value="1"/>
</dbReference>
<feature type="signal peptide" evidence="5">
    <location>
        <begin position="1"/>
        <end position="33"/>
    </location>
</feature>
<dbReference type="InterPro" id="IPR041033">
    <property type="entry name" value="SpaA_PFL_dom_1"/>
</dbReference>
<comment type="similarity">
    <text evidence="1">Belongs to the serine-aspartate repeat-containing protein (SDr) family.</text>
</comment>
<evidence type="ECO:0000313" key="8">
    <source>
        <dbReference type="Proteomes" id="UP000006919"/>
    </source>
</evidence>
<keyword evidence="4" id="KW-1133">Transmembrane helix</keyword>
<evidence type="ECO:0000256" key="4">
    <source>
        <dbReference type="SAM" id="Phobius"/>
    </source>
</evidence>
<dbReference type="eggNOG" id="COG4932">
    <property type="taxonomic scope" value="Bacteria"/>
</dbReference>
<keyword evidence="2" id="KW-0964">Secreted</keyword>
<evidence type="ECO:0000256" key="1">
    <source>
        <dbReference type="ARBA" id="ARBA00007257"/>
    </source>
</evidence>
<dbReference type="PANTHER" id="PTHR36108:SF13">
    <property type="entry name" value="COLOSSIN-B-RELATED"/>
    <property type="match status" value="1"/>
</dbReference>